<organism evidence="1 2">
    <name type="scientific">Halarcobacter anaerophilus</name>
    <dbReference type="NCBI Taxonomy" id="877500"/>
    <lineage>
        <taxon>Bacteria</taxon>
        <taxon>Pseudomonadati</taxon>
        <taxon>Campylobacterota</taxon>
        <taxon>Epsilonproteobacteria</taxon>
        <taxon>Campylobacterales</taxon>
        <taxon>Arcobacteraceae</taxon>
        <taxon>Halarcobacter</taxon>
    </lineage>
</organism>
<reference evidence="1 2" key="1">
    <citation type="submission" date="2017-10" db="EMBL/GenBank/DDBJ databases">
        <title>Genomics of the genus Arcobacter.</title>
        <authorList>
            <person name="Perez-Cataluna A."/>
            <person name="Figueras M.J."/>
        </authorList>
    </citation>
    <scope>NUCLEOTIDE SEQUENCE [LARGE SCALE GENOMIC DNA]</scope>
    <source>
        <strain evidence="1 2">DSM 24636</strain>
    </source>
</reference>
<evidence type="ECO:0000313" key="1">
    <source>
        <dbReference type="EMBL" id="RXJ64538.1"/>
    </source>
</evidence>
<sequence>MATPIEFIKENELAWQPSFSGDLSNDTYGYRGALIIEPGKQISPDRKLPPKIQAKQVIIISEAEKIKFLTCELESFHHLAPMVEKYKDFFTSEGLYLLYVTDLEKAGTFEYEGIKFTAFPLDESSVWNELLDLADLEKSDMKRLKKQEEKIETLYDELLDTNVEESSKTYDEMLTFVGESSKQLMGAV</sequence>
<dbReference type="OrthoDB" id="5339261at2"/>
<dbReference type="STRING" id="877500.GCA_000935065_02555"/>
<dbReference type="AlphaFoldDB" id="A0A4V1LQF7"/>
<name>A0A4V1LQF7_9BACT</name>
<accession>A0A4V1LQF7</accession>
<keyword evidence="2" id="KW-1185">Reference proteome</keyword>
<proteinExistence type="predicted"/>
<dbReference type="EMBL" id="PDKO01000001">
    <property type="protein sequence ID" value="RXJ64538.1"/>
    <property type="molecule type" value="Genomic_DNA"/>
</dbReference>
<dbReference type="Proteomes" id="UP000290191">
    <property type="component" value="Unassembled WGS sequence"/>
</dbReference>
<dbReference type="RefSeq" id="WP_044418371.1">
    <property type="nucleotide sequence ID" value="NZ_CP041070.1"/>
</dbReference>
<protein>
    <submittedName>
        <fullName evidence="1">Uncharacterized protein</fullName>
    </submittedName>
</protein>
<gene>
    <name evidence="1" type="ORF">CRV06_00855</name>
</gene>
<evidence type="ECO:0000313" key="2">
    <source>
        <dbReference type="Proteomes" id="UP000290191"/>
    </source>
</evidence>
<comment type="caution">
    <text evidence="1">The sequence shown here is derived from an EMBL/GenBank/DDBJ whole genome shotgun (WGS) entry which is preliminary data.</text>
</comment>